<dbReference type="Proteomes" id="UP000549457">
    <property type="component" value="Unassembled WGS sequence"/>
</dbReference>
<gene>
    <name evidence="1" type="ORF">HNP73_002316</name>
</gene>
<organism evidence="1 2">
    <name type="scientific">Amaricoccus macauensis</name>
    <dbReference type="NCBI Taxonomy" id="57001"/>
    <lineage>
        <taxon>Bacteria</taxon>
        <taxon>Pseudomonadati</taxon>
        <taxon>Pseudomonadota</taxon>
        <taxon>Alphaproteobacteria</taxon>
        <taxon>Rhodobacterales</taxon>
        <taxon>Paracoccaceae</taxon>
        <taxon>Amaricoccus</taxon>
    </lineage>
</organism>
<dbReference type="RefSeq" id="WP_184149123.1">
    <property type="nucleotide sequence ID" value="NZ_JACHFM010000002.1"/>
</dbReference>
<keyword evidence="2" id="KW-1185">Reference proteome</keyword>
<accession>A0A840SNP6</accession>
<sequence length="96" mass="10687">MTDFASDFASMIAALHRPRILVRAARCGLADYRRDRDLRRILRLPRSAASARALDTLLAEEQRLETIRTTGEATYSLQRHVAVLTALLAEALVAPV</sequence>
<dbReference type="AlphaFoldDB" id="A0A840SNP6"/>
<dbReference type="EMBL" id="JACHFM010000002">
    <property type="protein sequence ID" value="MBB5222380.1"/>
    <property type="molecule type" value="Genomic_DNA"/>
</dbReference>
<evidence type="ECO:0000313" key="1">
    <source>
        <dbReference type="EMBL" id="MBB5222380.1"/>
    </source>
</evidence>
<comment type="caution">
    <text evidence="1">The sequence shown here is derived from an EMBL/GenBank/DDBJ whole genome shotgun (WGS) entry which is preliminary data.</text>
</comment>
<evidence type="ECO:0000313" key="2">
    <source>
        <dbReference type="Proteomes" id="UP000549457"/>
    </source>
</evidence>
<dbReference type="Pfam" id="PF20083">
    <property type="entry name" value="DUF6477"/>
    <property type="match status" value="1"/>
</dbReference>
<dbReference type="InterPro" id="IPR045516">
    <property type="entry name" value="DUF6477"/>
</dbReference>
<proteinExistence type="predicted"/>
<name>A0A840SNP6_9RHOB</name>
<reference evidence="1 2" key="1">
    <citation type="submission" date="2020-08" db="EMBL/GenBank/DDBJ databases">
        <title>Genomic Encyclopedia of Type Strains, Phase IV (KMG-IV): sequencing the most valuable type-strain genomes for metagenomic binning, comparative biology and taxonomic classification.</title>
        <authorList>
            <person name="Goeker M."/>
        </authorList>
    </citation>
    <scope>NUCLEOTIDE SEQUENCE [LARGE SCALE GENOMIC DNA]</scope>
    <source>
        <strain evidence="1 2">DSM 101730</strain>
    </source>
</reference>
<protein>
    <submittedName>
        <fullName evidence="1">Uncharacterized protein</fullName>
    </submittedName>
</protein>